<gene>
    <name evidence="1" type="ORF">HC62_16650</name>
</gene>
<dbReference type="EMBL" id="JOMM01000066">
    <property type="protein sequence ID" value="OUI80884.1"/>
    <property type="molecule type" value="Genomic_DNA"/>
</dbReference>
<proteinExistence type="predicted"/>
<sequence>MPCIVRHCLSDTEDSKMHFSRMIHAGAVVATLAFGVAAMPAQAQGNLHVIDAQGHQVGILVPVQNIPATPSISDIAMFDALDRMMTRDIAVMEAADRELTARLVSTLRAVPAIEHGLPKQVMSEQRVESVSIGEPSASCTQTIMMTSNGQSAPIVHVSSTGGKACSTLVSSLTVGKPESQKPEATILTPAVDTRTAGSVNEHAGSVL</sequence>
<protein>
    <submittedName>
        <fullName evidence="1">Uncharacterized protein</fullName>
    </submittedName>
</protein>
<evidence type="ECO:0000313" key="1">
    <source>
        <dbReference type="EMBL" id="OUI80884.1"/>
    </source>
</evidence>
<evidence type="ECO:0000313" key="2">
    <source>
        <dbReference type="Proteomes" id="UP000194565"/>
    </source>
</evidence>
<dbReference type="AlphaFoldDB" id="A0A252A173"/>
<organism evidence="1 2">
    <name type="scientific">Acetobacter tropicalis</name>
    <dbReference type="NCBI Taxonomy" id="104102"/>
    <lineage>
        <taxon>Bacteria</taxon>
        <taxon>Pseudomonadati</taxon>
        <taxon>Pseudomonadota</taxon>
        <taxon>Alphaproteobacteria</taxon>
        <taxon>Acetobacterales</taxon>
        <taxon>Acetobacteraceae</taxon>
        <taxon>Acetobacter</taxon>
    </lineage>
</organism>
<dbReference type="Proteomes" id="UP000194565">
    <property type="component" value="Unassembled WGS sequence"/>
</dbReference>
<comment type="caution">
    <text evidence="1">The sequence shown here is derived from an EMBL/GenBank/DDBJ whole genome shotgun (WGS) entry which is preliminary data.</text>
</comment>
<name>A0A252A173_9PROT</name>
<reference evidence="1 2" key="1">
    <citation type="submission" date="2014-06" db="EMBL/GenBank/DDBJ databases">
        <authorList>
            <person name="Ju J."/>
            <person name="Zhang J."/>
        </authorList>
    </citation>
    <scope>NUCLEOTIDE SEQUENCE [LARGE SCALE GENOMIC DNA]</scope>
    <source>
        <strain evidence="1">DmW_042</strain>
    </source>
</reference>
<accession>A0A252A173</accession>